<name>A0AAN7APP8_9PEZI</name>
<dbReference type="EMBL" id="MU864350">
    <property type="protein sequence ID" value="KAK4193897.1"/>
    <property type="molecule type" value="Genomic_DNA"/>
</dbReference>
<organism evidence="1 2">
    <name type="scientific">Podospora australis</name>
    <dbReference type="NCBI Taxonomy" id="1536484"/>
    <lineage>
        <taxon>Eukaryota</taxon>
        <taxon>Fungi</taxon>
        <taxon>Dikarya</taxon>
        <taxon>Ascomycota</taxon>
        <taxon>Pezizomycotina</taxon>
        <taxon>Sordariomycetes</taxon>
        <taxon>Sordariomycetidae</taxon>
        <taxon>Sordariales</taxon>
        <taxon>Podosporaceae</taxon>
        <taxon>Podospora</taxon>
    </lineage>
</organism>
<keyword evidence="2" id="KW-1185">Reference proteome</keyword>
<proteinExistence type="predicted"/>
<accession>A0AAN7APP8</accession>
<sequence>MAALLESPQQYERDLRYDAKERKRTKDFNSKWAHGRRALPGVKFTWNSDEPASKPNVAALAKFRPNKRWSDMYIGDKKTVGQNVVKARSNWYTPDAQIRTKQHTRSEMADLSLSDLPLPSPSWVAVPTSASDNVLYSFDRKDTPDSKPLTLDVFVKEPNVAKETEKLVAKEYEVLDGNGESVKGKKARRVLNSNWKDDREEYVVEEDGFELI</sequence>
<reference evidence="1" key="2">
    <citation type="submission" date="2023-05" db="EMBL/GenBank/DDBJ databases">
        <authorList>
            <consortium name="Lawrence Berkeley National Laboratory"/>
            <person name="Steindorff A."/>
            <person name="Hensen N."/>
            <person name="Bonometti L."/>
            <person name="Westerberg I."/>
            <person name="Brannstrom I.O."/>
            <person name="Guillou S."/>
            <person name="Cros-Aarteil S."/>
            <person name="Calhoun S."/>
            <person name="Haridas S."/>
            <person name="Kuo A."/>
            <person name="Mondo S."/>
            <person name="Pangilinan J."/>
            <person name="Riley R."/>
            <person name="Labutti K."/>
            <person name="Andreopoulos B."/>
            <person name="Lipzen A."/>
            <person name="Chen C."/>
            <person name="Yanf M."/>
            <person name="Daum C."/>
            <person name="Ng V."/>
            <person name="Clum A."/>
            <person name="Ohm R."/>
            <person name="Martin F."/>
            <person name="Silar P."/>
            <person name="Natvig D."/>
            <person name="Lalanne C."/>
            <person name="Gautier V."/>
            <person name="Ament-Velasquez S.L."/>
            <person name="Kruys A."/>
            <person name="Hutchinson M.I."/>
            <person name="Powell A.J."/>
            <person name="Barry K."/>
            <person name="Miller A.N."/>
            <person name="Grigoriev I.V."/>
            <person name="Debuchy R."/>
            <person name="Gladieux P."/>
            <person name="Thoren M.H."/>
            <person name="Johannesson H."/>
        </authorList>
    </citation>
    <scope>NUCLEOTIDE SEQUENCE</scope>
    <source>
        <strain evidence="1">PSN309</strain>
    </source>
</reference>
<dbReference type="Proteomes" id="UP001302126">
    <property type="component" value="Unassembled WGS sequence"/>
</dbReference>
<comment type="caution">
    <text evidence="1">The sequence shown here is derived from an EMBL/GenBank/DDBJ whole genome shotgun (WGS) entry which is preliminary data.</text>
</comment>
<evidence type="ECO:0000313" key="1">
    <source>
        <dbReference type="EMBL" id="KAK4193897.1"/>
    </source>
</evidence>
<protein>
    <submittedName>
        <fullName evidence="1">Uncharacterized protein</fullName>
    </submittedName>
</protein>
<gene>
    <name evidence="1" type="ORF">QBC35DRAFT_446235</name>
</gene>
<dbReference type="AlphaFoldDB" id="A0AAN7APP8"/>
<reference evidence="1" key="1">
    <citation type="journal article" date="2023" name="Mol. Phylogenet. Evol.">
        <title>Genome-scale phylogeny and comparative genomics of the fungal order Sordariales.</title>
        <authorList>
            <person name="Hensen N."/>
            <person name="Bonometti L."/>
            <person name="Westerberg I."/>
            <person name="Brannstrom I.O."/>
            <person name="Guillou S."/>
            <person name="Cros-Aarteil S."/>
            <person name="Calhoun S."/>
            <person name="Haridas S."/>
            <person name="Kuo A."/>
            <person name="Mondo S."/>
            <person name="Pangilinan J."/>
            <person name="Riley R."/>
            <person name="LaButti K."/>
            <person name="Andreopoulos B."/>
            <person name="Lipzen A."/>
            <person name="Chen C."/>
            <person name="Yan M."/>
            <person name="Daum C."/>
            <person name="Ng V."/>
            <person name="Clum A."/>
            <person name="Steindorff A."/>
            <person name="Ohm R.A."/>
            <person name="Martin F."/>
            <person name="Silar P."/>
            <person name="Natvig D.O."/>
            <person name="Lalanne C."/>
            <person name="Gautier V."/>
            <person name="Ament-Velasquez S.L."/>
            <person name="Kruys A."/>
            <person name="Hutchinson M.I."/>
            <person name="Powell A.J."/>
            <person name="Barry K."/>
            <person name="Miller A.N."/>
            <person name="Grigoriev I.V."/>
            <person name="Debuchy R."/>
            <person name="Gladieux P."/>
            <person name="Hiltunen Thoren M."/>
            <person name="Johannesson H."/>
        </authorList>
    </citation>
    <scope>NUCLEOTIDE SEQUENCE</scope>
    <source>
        <strain evidence="1">PSN309</strain>
    </source>
</reference>
<evidence type="ECO:0000313" key="2">
    <source>
        <dbReference type="Proteomes" id="UP001302126"/>
    </source>
</evidence>